<dbReference type="AlphaFoldDB" id="A0A3P7IJA3"/>
<sequence length="31" mass="3865">MCVKIFQRYGKFICCHKKYEIFKKMSSRFLT</sequence>
<reference evidence="1 2" key="1">
    <citation type="submission" date="2018-11" db="EMBL/GenBank/DDBJ databases">
        <authorList>
            <consortium name="Pathogen Informatics"/>
        </authorList>
    </citation>
    <scope>NUCLEOTIDE SEQUENCE [LARGE SCALE GENOMIC DNA]</scope>
</reference>
<evidence type="ECO:0000313" key="2">
    <source>
        <dbReference type="Proteomes" id="UP000270094"/>
    </source>
</evidence>
<keyword evidence="2" id="KW-1185">Reference proteome</keyword>
<organism evidence="1 2">
    <name type="scientific">Strongylus vulgaris</name>
    <name type="common">Blood worm</name>
    <dbReference type="NCBI Taxonomy" id="40348"/>
    <lineage>
        <taxon>Eukaryota</taxon>
        <taxon>Metazoa</taxon>
        <taxon>Ecdysozoa</taxon>
        <taxon>Nematoda</taxon>
        <taxon>Chromadorea</taxon>
        <taxon>Rhabditida</taxon>
        <taxon>Rhabditina</taxon>
        <taxon>Rhabditomorpha</taxon>
        <taxon>Strongyloidea</taxon>
        <taxon>Strongylidae</taxon>
        <taxon>Strongylus</taxon>
    </lineage>
</organism>
<proteinExistence type="predicted"/>
<accession>A0A3P7IJA3</accession>
<gene>
    <name evidence="1" type="ORF">SVUK_LOCUS8199</name>
</gene>
<dbReference type="Proteomes" id="UP000270094">
    <property type="component" value="Unassembled WGS sequence"/>
</dbReference>
<evidence type="ECO:0000313" key="1">
    <source>
        <dbReference type="EMBL" id="VDM73201.1"/>
    </source>
</evidence>
<name>A0A3P7IJA3_STRVU</name>
<protein>
    <submittedName>
        <fullName evidence="1">Uncharacterized protein</fullName>
    </submittedName>
</protein>
<dbReference type="EMBL" id="UYYB01029400">
    <property type="protein sequence ID" value="VDM73201.1"/>
    <property type="molecule type" value="Genomic_DNA"/>
</dbReference>